<accession>A0A7R9KZW2</accession>
<dbReference type="EMBL" id="CAJPIZ010009201">
    <property type="protein sequence ID" value="CAG2111681.1"/>
    <property type="molecule type" value="Genomic_DNA"/>
</dbReference>
<dbReference type="GO" id="GO:0004694">
    <property type="term" value="F:eukaryotic translation initiation factor 2alpha kinase activity"/>
    <property type="evidence" value="ECO:0007669"/>
    <property type="project" value="TreeGrafter"/>
</dbReference>
<dbReference type="EC" id="2.7.11.1" evidence="1"/>
<keyword evidence="4" id="KW-0547">Nucleotide-binding</keyword>
<evidence type="ECO:0000256" key="1">
    <source>
        <dbReference type="ARBA" id="ARBA00012513"/>
    </source>
</evidence>
<dbReference type="GO" id="GO:0005737">
    <property type="term" value="C:cytoplasm"/>
    <property type="evidence" value="ECO:0007669"/>
    <property type="project" value="TreeGrafter"/>
</dbReference>
<evidence type="ECO:0000259" key="7">
    <source>
        <dbReference type="PROSITE" id="PS50011"/>
    </source>
</evidence>
<dbReference type="PROSITE" id="PS50011">
    <property type="entry name" value="PROTEIN_KINASE_DOM"/>
    <property type="match status" value="1"/>
</dbReference>
<dbReference type="InterPro" id="IPR011009">
    <property type="entry name" value="Kinase-like_dom_sf"/>
</dbReference>
<evidence type="ECO:0000256" key="6">
    <source>
        <dbReference type="ARBA" id="ARBA00022840"/>
    </source>
</evidence>
<dbReference type="InterPro" id="IPR000719">
    <property type="entry name" value="Prot_kinase_dom"/>
</dbReference>
<keyword evidence="2" id="KW-0723">Serine/threonine-protein kinase</keyword>
<proteinExistence type="predicted"/>
<feature type="domain" description="Protein kinase" evidence="7">
    <location>
        <begin position="1"/>
        <end position="74"/>
    </location>
</feature>
<protein>
    <recommendedName>
        <fullName evidence="1">non-specific serine/threonine protein kinase</fullName>
        <ecNumber evidence="1">2.7.11.1</ecNumber>
    </recommendedName>
</protein>
<evidence type="ECO:0000313" key="9">
    <source>
        <dbReference type="Proteomes" id="UP000759131"/>
    </source>
</evidence>
<dbReference type="GO" id="GO:0005634">
    <property type="term" value="C:nucleus"/>
    <property type="evidence" value="ECO:0007669"/>
    <property type="project" value="TreeGrafter"/>
</dbReference>
<dbReference type="PANTHER" id="PTHR11042:SF160">
    <property type="entry name" value="EUKARYOTIC TRANSLATION INITIATION FACTOR 2-ALPHA KINASE 1"/>
    <property type="match status" value="1"/>
</dbReference>
<dbReference type="Gene3D" id="1.10.510.10">
    <property type="entry name" value="Transferase(Phosphotransferase) domain 1"/>
    <property type="match status" value="1"/>
</dbReference>
<evidence type="ECO:0000256" key="5">
    <source>
        <dbReference type="ARBA" id="ARBA00022777"/>
    </source>
</evidence>
<reference evidence="8" key="1">
    <citation type="submission" date="2020-11" db="EMBL/GenBank/DDBJ databases">
        <authorList>
            <person name="Tran Van P."/>
        </authorList>
    </citation>
    <scope>NUCLEOTIDE SEQUENCE</scope>
</reference>
<keyword evidence="5" id="KW-0418">Kinase</keyword>
<dbReference type="Proteomes" id="UP000759131">
    <property type="component" value="Unassembled WGS sequence"/>
</dbReference>
<evidence type="ECO:0000256" key="3">
    <source>
        <dbReference type="ARBA" id="ARBA00022679"/>
    </source>
</evidence>
<dbReference type="AlphaFoldDB" id="A0A7R9KZW2"/>
<sequence length="74" mass="8478">MDMESVEYLHKNNIIHRDLKPDNLCDFGLSKEVHELSDGYKQSSVKHTEDVGDVEYQAPEAQTTEYNHLIDIGS</sequence>
<name>A0A7R9KZW2_9ACAR</name>
<dbReference type="OrthoDB" id="6524349at2759"/>
<gene>
    <name evidence="8" type="ORF">OSB1V03_LOCUS11660</name>
</gene>
<keyword evidence="9" id="KW-1185">Reference proteome</keyword>
<dbReference type="InterPro" id="IPR050339">
    <property type="entry name" value="CC_SR_Kinase"/>
</dbReference>
<dbReference type="GO" id="GO:0005524">
    <property type="term" value="F:ATP binding"/>
    <property type="evidence" value="ECO:0007669"/>
    <property type="project" value="UniProtKB-KW"/>
</dbReference>
<keyword evidence="3" id="KW-0808">Transferase</keyword>
<evidence type="ECO:0000313" key="8">
    <source>
        <dbReference type="EMBL" id="CAD7631251.1"/>
    </source>
</evidence>
<dbReference type="Pfam" id="PF00069">
    <property type="entry name" value="Pkinase"/>
    <property type="match status" value="1"/>
</dbReference>
<dbReference type="SUPFAM" id="SSF56112">
    <property type="entry name" value="Protein kinase-like (PK-like)"/>
    <property type="match status" value="1"/>
</dbReference>
<evidence type="ECO:0000256" key="2">
    <source>
        <dbReference type="ARBA" id="ARBA00022527"/>
    </source>
</evidence>
<dbReference type="EMBL" id="OC863776">
    <property type="protein sequence ID" value="CAD7631251.1"/>
    <property type="molecule type" value="Genomic_DNA"/>
</dbReference>
<organism evidence="8">
    <name type="scientific">Medioppia subpectinata</name>
    <dbReference type="NCBI Taxonomy" id="1979941"/>
    <lineage>
        <taxon>Eukaryota</taxon>
        <taxon>Metazoa</taxon>
        <taxon>Ecdysozoa</taxon>
        <taxon>Arthropoda</taxon>
        <taxon>Chelicerata</taxon>
        <taxon>Arachnida</taxon>
        <taxon>Acari</taxon>
        <taxon>Acariformes</taxon>
        <taxon>Sarcoptiformes</taxon>
        <taxon>Oribatida</taxon>
        <taxon>Brachypylina</taxon>
        <taxon>Oppioidea</taxon>
        <taxon>Oppiidae</taxon>
        <taxon>Medioppia</taxon>
    </lineage>
</organism>
<dbReference type="PANTHER" id="PTHR11042">
    <property type="entry name" value="EUKARYOTIC TRANSLATION INITIATION FACTOR 2-ALPHA KINASE EIF2-ALPHA KINASE -RELATED"/>
    <property type="match status" value="1"/>
</dbReference>
<keyword evidence="6" id="KW-0067">ATP-binding</keyword>
<evidence type="ECO:0000256" key="4">
    <source>
        <dbReference type="ARBA" id="ARBA00022741"/>
    </source>
</evidence>